<sequence>MARKVKFNINNTLLESGIVKVDRAKLYGSTKKIVRDMKGNECVLSNLYNGDRILPKGSISQVLLDNEGLFVSRSALVGFNSSNKKVDKVSSIFSIDNKCEKVDLDEFLSVNVKSIYQLAIEEGDQEKWNILFANDEIYHFMFNYREDYEGDDAYIITNGSDLFITVGKKNDFEFLEQNNIVIDDEEEEEIDDELDFSMF</sequence>
<dbReference type="EMBL" id="UINC01016888">
    <property type="protein sequence ID" value="SVA69968.1"/>
    <property type="molecule type" value="Genomic_DNA"/>
</dbReference>
<name>A0A381XYZ1_9ZZZZ</name>
<evidence type="ECO:0000313" key="1">
    <source>
        <dbReference type="EMBL" id="SVA69968.1"/>
    </source>
</evidence>
<accession>A0A381XYZ1</accession>
<organism evidence="1">
    <name type="scientific">marine metagenome</name>
    <dbReference type="NCBI Taxonomy" id="408172"/>
    <lineage>
        <taxon>unclassified sequences</taxon>
        <taxon>metagenomes</taxon>
        <taxon>ecological metagenomes</taxon>
    </lineage>
</organism>
<proteinExistence type="predicted"/>
<gene>
    <name evidence="1" type="ORF">METZ01_LOCUS122822</name>
</gene>
<protein>
    <submittedName>
        <fullName evidence="1">Uncharacterized protein</fullName>
    </submittedName>
</protein>
<dbReference type="AlphaFoldDB" id="A0A381XYZ1"/>
<reference evidence="1" key="1">
    <citation type="submission" date="2018-05" db="EMBL/GenBank/DDBJ databases">
        <authorList>
            <person name="Lanie J.A."/>
            <person name="Ng W.-L."/>
            <person name="Kazmierczak K.M."/>
            <person name="Andrzejewski T.M."/>
            <person name="Davidsen T.M."/>
            <person name="Wayne K.J."/>
            <person name="Tettelin H."/>
            <person name="Glass J.I."/>
            <person name="Rusch D."/>
            <person name="Podicherti R."/>
            <person name="Tsui H.-C.T."/>
            <person name="Winkler M.E."/>
        </authorList>
    </citation>
    <scope>NUCLEOTIDE SEQUENCE</scope>
</reference>